<dbReference type="AlphaFoldDB" id="A0A3E5BSL8"/>
<evidence type="ECO:0000313" key="3">
    <source>
        <dbReference type="Proteomes" id="UP000260983"/>
    </source>
</evidence>
<dbReference type="Proteomes" id="UP000260983">
    <property type="component" value="Unassembled WGS sequence"/>
</dbReference>
<comment type="caution">
    <text evidence="2">The sequence shown here is derived from an EMBL/GenBank/DDBJ whole genome shotgun (WGS) entry which is preliminary data.</text>
</comment>
<dbReference type="RefSeq" id="WP_009130779.1">
    <property type="nucleotide sequence ID" value="NZ_CABKRN010000003.1"/>
</dbReference>
<organism evidence="2 3">
    <name type="scientific">Bacteroides oleiciplenus</name>
    <dbReference type="NCBI Taxonomy" id="626931"/>
    <lineage>
        <taxon>Bacteria</taxon>
        <taxon>Pseudomonadati</taxon>
        <taxon>Bacteroidota</taxon>
        <taxon>Bacteroidia</taxon>
        <taxon>Bacteroidales</taxon>
        <taxon>Bacteroidaceae</taxon>
        <taxon>Bacteroides</taxon>
    </lineage>
</organism>
<name>A0A3E5BSL8_9BACE</name>
<accession>A0A3E5BSL8</accession>
<dbReference type="InterPro" id="IPR014907">
    <property type="entry name" value="BT4734-like_N"/>
</dbReference>
<gene>
    <name evidence="2" type="ORF">DXB65_01740</name>
</gene>
<evidence type="ECO:0000313" key="2">
    <source>
        <dbReference type="EMBL" id="RGN40375.1"/>
    </source>
</evidence>
<proteinExistence type="predicted"/>
<reference evidence="2 3" key="1">
    <citation type="submission" date="2018-08" db="EMBL/GenBank/DDBJ databases">
        <title>A genome reference for cultivated species of the human gut microbiota.</title>
        <authorList>
            <person name="Zou Y."/>
            <person name="Xue W."/>
            <person name="Luo G."/>
        </authorList>
    </citation>
    <scope>NUCLEOTIDE SEQUENCE [LARGE SCALE GENOMIC DNA]</scope>
    <source>
        <strain evidence="2 3">OM05-15BH</strain>
    </source>
</reference>
<dbReference type="Pfam" id="PF08800">
    <property type="entry name" value="BT4734-like_N"/>
    <property type="match status" value="1"/>
</dbReference>
<feature type="domain" description="BT4734-like N-terminal" evidence="1">
    <location>
        <begin position="58"/>
        <end position="182"/>
    </location>
</feature>
<sequence>MKEYIMSFFNAPVTNKVPAGVCSVAGLHAYISSDSHLEEMTQRVRSNVENDKAFRGKKQTLLPYVTPAGVFSYCREQCIVVPSGLFVIDIDHLTSTEEAAMWRDRLFADEVLQPDLAFVSPGAKGVKLFVSYRMSLTDTLEQSFDNAVHTAWDYLEWKHGLKADTANADMSRACFLAHDANCKLKINS</sequence>
<evidence type="ECO:0000259" key="1">
    <source>
        <dbReference type="Pfam" id="PF08800"/>
    </source>
</evidence>
<protein>
    <submittedName>
        <fullName evidence="2">Virulence protein E</fullName>
    </submittedName>
</protein>
<dbReference type="EMBL" id="QSUL01000001">
    <property type="protein sequence ID" value="RGN40375.1"/>
    <property type="molecule type" value="Genomic_DNA"/>
</dbReference>